<organism evidence="2 3">
    <name type="scientific">Amycolatopsis minnesotensis</name>
    <dbReference type="NCBI Taxonomy" id="337894"/>
    <lineage>
        <taxon>Bacteria</taxon>
        <taxon>Bacillati</taxon>
        <taxon>Actinomycetota</taxon>
        <taxon>Actinomycetes</taxon>
        <taxon>Pseudonocardiales</taxon>
        <taxon>Pseudonocardiaceae</taxon>
        <taxon>Amycolatopsis</taxon>
    </lineage>
</organism>
<gene>
    <name evidence="2" type="ORF">GCM10009754_04070</name>
</gene>
<feature type="signal peptide" evidence="1">
    <location>
        <begin position="1"/>
        <end position="22"/>
    </location>
</feature>
<name>A0ABN2Q3A1_9PSEU</name>
<accession>A0ABN2Q3A1</accession>
<protein>
    <recommendedName>
        <fullName evidence="4">Lipoprotein</fullName>
    </recommendedName>
</protein>
<sequence length="91" mass="9670">MKLAKPLAGLALAAVAVLTLSACEGKYAEPWNDAPRSPNTNEAPADIVTFPDGFSNAATKCDHGNRVYVIYHFDSPYGSLAVVPSDKTCTR</sequence>
<keyword evidence="1" id="KW-0732">Signal</keyword>
<reference evidence="2 3" key="1">
    <citation type="journal article" date="2019" name="Int. J. Syst. Evol. Microbiol.">
        <title>The Global Catalogue of Microorganisms (GCM) 10K type strain sequencing project: providing services to taxonomists for standard genome sequencing and annotation.</title>
        <authorList>
            <consortium name="The Broad Institute Genomics Platform"/>
            <consortium name="The Broad Institute Genome Sequencing Center for Infectious Disease"/>
            <person name="Wu L."/>
            <person name="Ma J."/>
        </authorList>
    </citation>
    <scope>NUCLEOTIDE SEQUENCE [LARGE SCALE GENOMIC DNA]</scope>
    <source>
        <strain evidence="2 3">JCM 14545</strain>
    </source>
</reference>
<dbReference type="Proteomes" id="UP001501116">
    <property type="component" value="Unassembled WGS sequence"/>
</dbReference>
<dbReference type="RefSeq" id="WP_344412714.1">
    <property type="nucleotide sequence ID" value="NZ_BAAANN010000002.1"/>
</dbReference>
<proteinExistence type="predicted"/>
<evidence type="ECO:0008006" key="4">
    <source>
        <dbReference type="Google" id="ProtNLM"/>
    </source>
</evidence>
<comment type="caution">
    <text evidence="2">The sequence shown here is derived from an EMBL/GenBank/DDBJ whole genome shotgun (WGS) entry which is preliminary data.</text>
</comment>
<dbReference type="EMBL" id="BAAANN010000002">
    <property type="protein sequence ID" value="GAA1940127.1"/>
    <property type="molecule type" value="Genomic_DNA"/>
</dbReference>
<keyword evidence="3" id="KW-1185">Reference proteome</keyword>
<dbReference type="PROSITE" id="PS51257">
    <property type="entry name" value="PROKAR_LIPOPROTEIN"/>
    <property type="match status" value="1"/>
</dbReference>
<feature type="chain" id="PRO_5045591814" description="Lipoprotein" evidence="1">
    <location>
        <begin position="23"/>
        <end position="91"/>
    </location>
</feature>
<evidence type="ECO:0000313" key="2">
    <source>
        <dbReference type="EMBL" id="GAA1940127.1"/>
    </source>
</evidence>
<evidence type="ECO:0000256" key="1">
    <source>
        <dbReference type="SAM" id="SignalP"/>
    </source>
</evidence>
<evidence type="ECO:0000313" key="3">
    <source>
        <dbReference type="Proteomes" id="UP001501116"/>
    </source>
</evidence>